<dbReference type="VEuPathDB" id="PlasmoDB:PRG01_0011800"/>
<feature type="signal peptide" evidence="2">
    <location>
        <begin position="1"/>
        <end position="21"/>
    </location>
</feature>
<dbReference type="OrthoDB" id="378507at2759"/>
<sequence>MKVNYINILLFALPLNILVHNQRNHKSTTPHHTPKITTTRLLCECELYAPANYDNDTEMKKVMENFNKQTQQRFHEYDDRMVEKRKRCKDKCDKEIQKIILKDKLEKELMDKFSVLETDIQSDAIPTCVCEKSIADKVEKGCLRCAQNLGGIVAPSTGVLGEIAAFAVKAWKDAAIISAKEAAIDKGLALGKIAGDIEGAAEVIRLIKQTLGIEKLGVTPLQSLFNAENYMDATVISGSIQAEYTASECGFSILFRHGTKKPICTLMEQKMFAASQVQRSGLSPTEFIQTTAETIVSEAKGAASVKAAQVASAKTPALEAKNLAAVEATTTPYYTPIIVSIVAIMVIILIMVIIYLILRYRRKKKMKKKVQYIKLLEE</sequence>
<feature type="transmembrane region" description="Helical" evidence="1">
    <location>
        <begin position="333"/>
        <end position="358"/>
    </location>
</feature>
<dbReference type="NCBIfam" id="TIGR01477">
    <property type="entry name" value="RIFIN"/>
    <property type="match status" value="1"/>
</dbReference>
<evidence type="ECO:0000256" key="2">
    <source>
        <dbReference type="SAM" id="SignalP"/>
    </source>
</evidence>
<proteinExistence type="predicted"/>
<dbReference type="EMBL" id="OFAE01000002">
    <property type="protein sequence ID" value="SOV83895.1"/>
    <property type="molecule type" value="Genomic_DNA"/>
</dbReference>
<name>A0A2P9DSB6_PLARE</name>
<dbReference type="VEuPathDB" id="PlasmoDB:PRCDC_0729600"/>
<reference evidence="3 4" key="1">
    <citation type="submission" date="2016-09" db="EMBL/GenBank/DDBJ databases">
        <authorList>
            <consortium name="Pathogen Informatics"/>
        </authorList>
    </citation>
    <scope>NUCLEOTIDE SEQUENCE [LARGE SCALE GENOMIC DNA]</scope>
</reference>
<keyword evidence="1" id="KW-1133">Transmembrane helix</keyword>
<keyword evidence="2" id="KW-0732">Signal</keyword>
<keyword evidence="1" id="KW-0812">Transmembrane</keyword>
<organism evidence="3 4">
    <name type="scientific">Plasmodium reichenowi</name>
    <dbReference type="NCBI Taxonomy" id="5854"/>
    <lineage>
        <taxon>Eukaryota</taxon>
        <taxon>Sar</taxon>
        <taxon>Alveolata</taxon>
        <taxon>Apicomplexa</taxon>
        <taxon>Aconoidasida</taxon>
        <taxon>Haemosporida</taxon>
        <taxon>Plasmodiidae</taxon>
        <taxon>Plasmodium</taxon>
        <taxon>Plasmodium (Laverania)</taxon>
    </lineage>
</organism>
<accession>A0A2P9DSB6</accession>
<gene>
    <name evidence="3" type="ORF">PRG01_0011800</name>
</gene>
<dbReference type="Proteomes" id="UP000240500">
    <property type="component" value="Unassembled WGS sequence"/>
</dbReference>
<dbReference type="InterPro" id="IPR006373">
    <property type="entry name" value="VSA_Rifin"/>
</dbReference>
<protein>
    <submittedName>
        <fullName evidence="3">Rifin PIR protein, putative</fullName>
    </submittedName>
</protein>
<dbReference type="Pfam" id="PF02009">
    <property type="entry name" value="RIFIN"/>
    <property type="match status" value="1"/>
</dbReference>
<evidence type="ECO:0000256" key="1">
    <source>
        <dbReference type="SAM" id="Phobius"/>
    </source>
</evidence>
<evidence type="ECO:0000313" key="4">
    <source>
        <dbReference type="Proteomes" id="UP000240500"/>
    </source>
</evidence>
<keyword evidence="1" id="KW-0472">Membrane</keyword>
<evidence type="ECO:0000313" key="3">
    <source>
        <dbReference type="EMBL" id="SOV83895.1"/>
    </source>
</evidence>
<dbReference type="AlphaFoldDB" id="A0A2P9DSB6"/>
<feature type="chain" id="PRO_5015136350" evidence="2">
    <location>
        <begin position="22"/>
        <end position="378"/>
    </location>
</feature>